<evidence type="ECO:0000313" key="4">
    <source>
        <dbReference type="Proteomes" id="UP000199181"/>
    </source>
</evidence>
<organism evidence="3 4">
    <name type="scientific">Stigmatella erecta</name>
    <dbReference type="NCBI Taxonomy" id="83460"/>
    <lineage>
        <taxon>Bacteria</taxon>
        <taxon>Pseudomonadati</taxon>
        <taxon>Myxococcota</taxon>
        <taxon>Myxococcia</taxon>
        <taxon>Myxococcales</taxon>
        <taxon>Cystobacterineae</taxon>
        <taxon>Archangiaceae</taxon>
        <taxon>Stigmatella</taxon>
    </lineage>
</organism>
<feature type="transmembrane region" description="Helical" evidence="1">
    <location>
        <begin position="96"/>
        <end position="117"/>
    </location>
</feature>
<reference evidence="4" key="1">
    <citation type="submission" date="2016-10" db="EMBL/GenBank/DDBJ databases">
        <authorList>
            <person name="Varghese N."/>
            <person name="Submissions S."/>
        </authorList>
    </citation>
    <scope>NUCLEOTIDE SEQUENCE [LARGE SCALE GENOMIC DNA]</scope>
    <source>
        <strain evidence="4">DSM 16858</strain>
    </source>
</reference>
<dbReference type="EMBL" id="FOIJ01000003">
    <property type="protein sequence ID" value="SET63080.1"/>
    <property type="molecule type" value="Genomic_DNA"/>
</dbReference>
<gene>
    <name evidence="3" type="ORF">SAMN05443639_103608</name>
</gene>
<proteinExistence type="predicted"/>
<accession>A0A1I0FZE7</accession>
<keyword evidence="4" id="KW-1185">Reference proteome</keyword>
<keyword evidence="1" id="KW-0472">Membrane</keyword>
<feature type="signal peptide" evidence="2">
    <location>
        <begin position="1"/>
        <end position="18"/>
    </location>
</feature>
<dbReference type="AlphaFoldDB" id="A0A1I0FZE7"/>
<evidence type="ECO:0000313" key="3">
    <source>
        <dbReference type="EMBL" id="SET63080.1"/>
    </source>
</evidence>
<evidence type="ECO:0000256" key="1">
    <source>
        <dbReference type="SAM" id="Phobius"/>
    </source>
</evidence>
<dbReference type="RefSeq" id="WP_143076016.1">
    <property type="nucleotide sequence ID" value="NZ_FOIJ01000003.1"/>
</dbReference>
<keyword evidence="1" id="KW-0812">Transmembrane</keyword>
<feature type="chain" id="PRO_5011435009" description="Outer membrane protein beta-barrel domain-containing protein" evidence="2">
    <location>
        <begin position="19"/>
        <end position="334"/>
    </location>
</feature>
<sequence>MRILSVLLCLCLGFKVHAEAPAAAGPSSPSARRVERALGDPVRVRTEGGTVDGRLLEIGTEALTLDVGASRLLQEPLPLSGVQELFVRGRHTGTGAAIGATAGGLAGAFLGMFFCLFGEYSTVNSCAPASVLSALGGGAVGGGLGAFFGSLIFSWDRVYERTLDGPLALAPERASQEVWARSAGRQSWPTSGQFGFFWSNALLFGSSDYHPERSEVFGMGARLNGLARIGPYLAVGPEVTLHRLFGSEERVPERFVVSLGALVRAAPRPSLLTPSLMVGVAGHSLKTGSYSLGAGLDVRVAHGTALALELHWHRTFAGHDVDQQLNLGLGLRSF</sequence>
<evidence type="ECO:0008006" key="5">
    <source>
        <dbReference type="Google" id="ProtNLM"/>
    </source>
</evidence>
<dbReference type="Proteomes" id="UP000199181">
    <property type="component" value="Unassembled WGS sequence"/>
</dbReference>
<protein>
    <recommendedName>
        <fullName evidence="5">Outer membrane protein beta-barrel domain-containing protein</fullName>
    </recommendedName>
</protein>
<name>A0A1I0FZE7_9BACT</name>
<evidence type="ECO:0000256" key="2">
    <source>
        <dbReference type="SAM" id="SignalP"/>
    </source>
</evidence>
<keyword evidence="2" id="KW-0732">Signal</keyword>
<keyword evidence="1" id="KW-1133">Transmembrane helix</keyword>
<feature type="transmembrane region" description="Helical" evidence="1">
    <location>
        <begin position="129"/>
        <end position="155"/>
    </location>
</feature>